<dbReference type="AlphaFoldDB" id="A0A090BVM7"/>
<dbReference type="InterPro" id="IPR002636">
    <property type="entry name" value="DUF29"/>
</dbReference>
<dbReference type="KEGG" id="tig:THII_2829"/>
<evidence type="ECO:0008006" key="3">
    <source>
        <dbReference type="Google" id="ProtNLM"/>
    </source>
</evidence>
<name>A0A090BVM7_9GAMM</name>
<reference evidence="1 2" key="1">
    <citation type="journal article" date="2014" name="ISME J.">
        <title>Ecophysiology of Thioploca ingrica as revealed by the complete genome sequence supplemented with proteomic evidence.</title>
        <authorList>
            <person name="Kojima H."/>
            <person name="Ogura Y."/>
            <person name="Yamamoto N."/>
            <person name="Togashi T."/>
            <person name="Mori H."/>
            <person name="Watanabe T."/>
            <person name="Nemoto F."/>
            <person name="Kurokawa K."/>
            <person name="Hayashi T."/>
            <person name="Fukui M."/>
        </authorList>
    </citation>
    <scope>NUCLEOTIDE SEQUENCE [LARGE SCALE GENOMIC DNA]</scope>
</reference>
<dbReference type="PANTHER" id="PTHR34235">
    <property type="entry name" value="SLR1203 PROTEIN-RELATED"/>
    <property type="match status" value="1"/>
</dbReference>
<dbReference type="Proteomes" id="UP000031623">
    <property type="component" value="Chromosome"/>
</dbReference>
<dbReference type="HOGENOM" id="CLU_116670_0_2_6"/>
<dbReference type="Gene3D" id="1.20.1220.20">
    <property type="entry name" value="Uncharcterised protein PF01724"/>
    <property type="match status" value="1"/>
</dbReference>
<keyword evidence="2" id="KW-1185">Reference proteome</keyword>
<dbReference type="STRING" id="40754.THII_2829"/>
<sequence>MSTKTVYEEDFYAWLMENVQLLRQRRLAEIDVNNIAEELESLGRSERRELINRLALLFAHLLKWQYQPQKRSPSWKYTIREQRRAVLDLLNDSPSLRYELEEKLAEAYKKAILTAAKETRLSETRFPPGCPFTLEQALDESFWPQ</sequence>
<protein>
    <recommendedName>
        <fullName evidence="3">DUF29 domain-containing protein</fullName>
    </recommendedName>
</protein>
<accession>A0A090BVM7</accession>
<gene>
    <name evidence="1" type="ORF">THII_2829</name>
</gene>
<organism evidence="1 2">
    <name type="scientific">Thioploca ingrica</name>
    <dbReference type="NCBI Taxonomy" id="40754"/>
    <lineage>
        <taxon>Bacteria</taxon>
        <taxon>Pseudomonadati</taxon>
        <taxon>Pseudomonadota</taxon>
        <taxon>Gammaproteobacteria</taxon>
        <taxon>Thiotrichales</taxon>
        <taxon>Thiotrichaceae</taxon>
        <taxon>Thioploca</taxon>
    </lineage>
</organism>
<evidence type="ECO:0000313" key="1">
    <source>
        <dbReference type="EMBL" id="BAP57126.1"/>
    </source>
</evidence>
<dbReference type="EMBL" id="AP014633">
    <property type="protein sequence ID" value="BAP57126.1"/>
    <property type="molecule type" value="Genomic_DNA"/>
</dbReference>
<evidence type="ECO:0000313" key="2">
    <source>
        <dbReference type="Proteomes" id="UP000031623"/>
    </source>
</evidence>
<dbReference type="OrthoDB" id="5766125at2"/>
<proteinExistence type="predicted"/>
<dbReference type="Pfam" id="PF01724">
    <property type="entry name" value="DUF29"/>
    <property type="match status" value="1"/>
</dbReference>